<organism evidence="2 3">
    <name type="scientific">Actinokineospora soli</name>
    <dbReference type="NCBI Taxonomy" id="1048753"/>
    <lineage>
        <taxon>Bacteria</taxon>
        <taxon>Bacillati</taxon>
        <taxon>Actinomycetota</taxon>
        <taxon>Actinomycetes</taxon>
        <taxon>Pseudonocardiales</taxon>
        <taxon>Pseudonocardiaceae</taxon>
        <taxon>Actinokineospora</taxon>
    </lineage>
</organism>
<keyword evidence="1" id="KW-0472">Membrane</keyword>
<dbReference type="EMBL" id="JBHTEY010000004">
    <property type="protein sequence ID" value="MFC7615332.1"/>
    <property type="molecule type" value="Genomic_DNA"/>
</dbReference>
<feature type="transmembrane region" description="Helical" evidence="1">
    <location>
        <begin position="21"/>
        <end position="41"/>
    </location>
</feature>
<evidence type="ECO:0000256" key="1">
    <source>
        <dbReference type="SAM" id="Phobius"/>
    </source>
</evidence>
<evidence type="ECO:0008006" key="4">
    <source>
        <dbReference type="Google" id="ProtNLM"/>
    </source>
</evidence>
<evidence type="ECO:0000313" key="2">
    <source>
        <dbReference type="EMBL" id="MFC7615332.1"/>
    </source>
</evidence>
<accession>A0ABW2TQZ2</accession>
<name>A0ABW2TQZ2_9PSEU</name>
<proteinExistence type="predicted"/>
<comment type="caution">
    <text evidence="2">The sequence shown here is derived from an EMBL/GenBank/DDBJ whole genome shotgun (WGS) entry which is preliminary data.</text>
</comment>
<reference evidence="3" key="1">
    <citation type="journal article" date="2019" name="Int. J. Syst. Evol. Microbiol.">
        <title>The Global Catalogue of Microorganisms (GCM) 10K type strain sequencing project: providing services to taxonomists for standard genome sequencing and annotation.</title>
        <authorList>
            <consortium name="The Broad Institute Genomics Platform"/>
            <consortium name="The Broad Institute Genome Sequencing Center for Infectious Disease"/>
            <person name="Wu L."/>
            <person name="Ma J."/>
        </authorList>
    </citation>
    <scope>NUCLEOTIDE SEQUENCE [LARGE SCALE GENOMIC DNA]</scope>
    <source>
        <strain evidence="3">JCM 17695</strain>
    </source>
</reference>
<keyword evidence="1" id="KW-1133">Transmembrane helix</keyword>
<evidence type="ECO:0000313" key="3">
    <source>
        <dbReference type="Proteomes" id="UP001596512"/>
    </source>
</evidence>
<keyword evidence="3" id="KW-1185">Reference proteome</keyword>
<gene>
    <name evidence="2" type="ORF">ACFQV2_19340</name>
</gene>
<dbReference type="Proteomes" id="UP001596512">
    <property type="component" value="Unassembled WGS sequence"/>
</dbReference>
<protein>
    <recommendedName>
        <fullName evidence="4">PH domain-containing protein</fullName>
    </recommendedName>
</protein>
<sequence>MSAVGARFVADVDLVAWRGRVVPWLAGVAAVVVGGVVLLVAGVPLGVVAVVVVLVGAVPVAKVAVFVAQRRRRESPLSMDAGGVWVPTAQGPAFLPWETVREVVVDGPTLRFRVRAGVTPQTEGAGDAPAGCVAGGVGAGVAGGHAVVLAGCGRGAGGGAGVLRWATLSDAPPSEHHSLG</sequence>
<feature type="transmembrane region" description="Helical" evidence="1">
    <location>
        <begin position="47"/>
        <end position="68"/>
    </location>
</feature>
<keyword evidence="1" id="KW-0812">Transmembrane</keyword>